<name>A0ABW5RBC5_9BACL</name>
<feature type="transmembrane region" description="Helical" evidence="2">
    <location>
        <begin position="50"/>
        <end position="68"/>
    </location>
</feature>
<reference evidence="4" key="1">
    <citation type="journal article" date="2019" name="Int. J. Syst. Evol. Microbiol.">
        <title>The Global Catalogue of Microorganisms (GCM) 10K type strain sequencing project: providing services to taxonomists for standard genome sequencing and annotation.</title>
        <authorList>
            <consortium name="The Broad Institute Genomics Platform"/>
            <consortium name="The Broad Institute Genome Sequencing Center for Infectious Disease"/>
            <person name="Wu L."/>
            <person name="Ma J."/>
        </authorList>
    </citation>
    <scope>NUCLEOTIDE SEQUENCE [LARGE SCALE GENOMIC DNA]</scope>
    <source>
        <strain evidence="4">KCTC 33676</strain>
    </source>
</reference>
<organism evidence="3 4">
    <name type="scientific">Marinicrinis sediminis</name>
    <dbReference type="NCBI Taxonomy" id="1652465"/>
    <lineage>
        <taxon>Bacteria</taxon>
        <taxon>Bacillati</taxon>
        <taxon>Bacillota</taxon>
        <taxon>Bacilli</taxon>
        <taxon>Bacillales</taxon>
        <taxon>Paenibacillaceae</taxon>
    </lineage>
</organism>
<sequence length="370" mass="41824">MNSFTSNSSKSHDEENRHTYHEDGPDDGVVRQTVASSQGRALRRWRLRSLLGIVGVLVLLVLLELTLFRNLAFYGKSPGFIGQLAELEASFEATHAPNIEVAIFGDSLGLDALRPDLLADAAGMNEEEIFNFSISGGSAYDMAKLYHHYEASMPGLKKVLIVVNEHQFNNLEAASDIKFKFFAGLQDRLDVMNTQNYGDLLLGWMLKSYDMRSIWKKMLEKYESGDLREAAPVYEGGLPPVTWSPKEYREPAYAKKVAQRWFENYEIEGIRTDKFGEMLAAMSERDLEVVVIRLPRSEAFETYTAVHYADEQQAFQSHVAETAKLTGAVSVVLPQELLTYPNHFRDVNHVNPEGAKVVSSYVAERWLEEQ</sequence>
<dbReference type="Proteomes" id="UP001597497">
    <property type="component" value="Unassembled WGS sequence"/>
</dbReference>
<keyword evidence="2" id="KW-0812">Transmembrane</keyword>
<keyword evidence="2" id="KW-0472">Membrane</keyword>
<keyword evidence="2" id="KW-1133">Transmembrane helix</keyword>
<dbReference type="RefSeq" id="WP_379929521.1">
    <property type="nucleotide sequence ID" value="NZ_JBHUMM010000023.1"/>
</dbReference>
<evidence type="ECO:0000313" key="4">
    <source>
        <dbReference type="Proteomes" id="UP001597497"/>
    </source>
</evidence>
<comment type="caution">
    <text evidence="3">The sequence shown here is derived from an EMBL/GenBank/DDBJ whole genome shotgun (WGS) entry which is preliminary data.</text>
</comment>
<accession>A0ABW5RBC5</accession>
<keyword evidence="4" id="KW-1185">Reference proteome</keyword>
<evidence type="ECO:0000256" key="1">
    <source>
        <dbReference type="SAM" id="MobiDB-lite"/>
    </source>
</evidence>
<evidence type="ECO:0000313" key="3">
    <source>
        <dbReference type="EMBL" id="MFD2672035.1"/>
    </source>
</evidence>
<proteinExistence type="predicted"/>
<evidence type="ECO:0000256" key="2">
    <source>
        <dbReference type="SAM" id="Phobius"/>
    </source>
</evidence>
<dbReference type="EMBL" id="JBHUMM010000023">
    <property type="protein sequence ID" value="MFD2672035.1"/>
    <property type="molecule type" value="Genomic_DNA"/>
</dbReference>
<evidence type="ECO:0008006" key="5">
    <source>
        <dbReference type="Google" id="ProtNLM"/>
    </source>
</evidence>
<gene>
    <name evidence="3" type="ORF">ACFSUC_10505</name>
</gene>
<feature type="region of interest" description="Disordered" evidence="1">
    <location>
        <begin position="1"/>
        <end position="30"/>
    </location>
</feature>
<protein>
    <recommendedName>
        <fullName evidence="5">SGNH/GDSL hydrolase family protein</fullName>
    </recommendedName>
</protein>
<feature type="compositionally biased region" description="Basic and acidic residues" evidence="1">
    <location>
        <begin position="10"/>
        <end position="23"/>
    </location>
</feature>